<evidence type="ECO:0000313" key="7">
    <source>
        <dbReference type="Proteomes" id="UP000323380"/>
    </source>
</evidence>
<dbReference type="CDD" id="cd01823">
    <property type="entry name" value="SEST_like"/>
    <property type="match status" value="1"/>
</dbReference>
<reference evidence="6 7" key="1">
    <citation type="submission" date="2019-08" db="EMBL/GenBank/DDBJ databases">
        <title>Actinomadura sp. nov. CYP1-5 isolated from mountain soil.</title>
        <authorList>
            <person name="Songsumanus A."/>
            <person name="Kuncharoen N."/>
            <person name="Kudo T."/>
            <person name="Yuki M."/>
            <person name="Igarashi Y."/>
            <person name="Tanasupawat S."/>
        </authorList>
    </citation>
    <scope>NUCLEOTIDE SEQUENCE [LARGE SCALE GENOMIC DNA]</scope>
    <source>
        <strain evidence="6 7">JCM 14158</strain>
    </source>
</reference>
<dbReference type="Gene3D" id="3.40.50.1110">
    <property type="entry name" value="SGNH hydrolase"/>
    <property type="match status" value="1"/>
</dbReference>
<dbReference type="SUPFAM" id="SSF63829">
    <property type="entry name" value="Calcium-dependent phosphotriesterase"/>
    <property type="match status" value="1"/>
</dbReference>
<protein>
    <submittedName>
        <fullName evidence="6">SGNH/GDSL hydrolase family protein</fullName>
    </submittedName>
</protein>
<dbReference type="STRING" id="1220554.GCA_001552135_07245"/>
<dbReference type="EMBL" id="VSFG01000004">
    <property type="protein sequence ID" value="TYB44986.1"/>
    <property type="molecule type" value="Genomic_DNA"/>
</dbReference>
<evidence type="ECO:0000256" key="3">
    <source>
        <dbReference type="SAM" id="MobiDB-lite"/>
    </source>
</evidence>
<accession>A0A5D0NKI3</accession>
<organism evidence="6 7">
    <name type="scientific">Actinomadura chibensis</name>
    <dbReference type="NCBI Taxonomy" id="392828"/>
    <lineage>
        <taxon>Bacteria</taxon>
        <taxon>Bacillati</taxon>
        <taxon>Actinomycetota</taxon>
        <taxon>Actinomycetes</taxon>
        <taxon>Streptosporangiales</taxon>
        <taxon>Thermomonosporaceae</taxon>
        <taxon>Actinomadura</taxon>
    </lineage>
</organism>
<feature type="compositionally biased region" description="Basic and acidic residues" evidence="3">
    <location>
        <begin position="995"/>
        <end position="1017"/>
    </location>
</feature>
<keyword evidence="2" id="KW-1015">Disulfide bond</keyword>
<evidence type="ECO:0000256" key="2">
    <source>
        <dbReference type="PIRSR" id="PIRSR637460-2"/>
    </source>
</evidence>
<evidence type="ECO:0000259" key="5">
    <source>
        <dbReference type="Pfam" id="PF25275"/>
    </source>
</evidence>
<feature type="region of interest" description="Disordered" evidence="3">
    <location>
        <begin position="985"/>
        <end position="1017"/>
    </location>
</feature>
<evidence type="ECO:0000313" key="6">
    <source>
        <dbReference type="EMBL" id="TYB44986.1"/>
    </source>
</evidence>
<evidence type="ECO:0000256" key="1">
    <source>
        <dbReference type="PIRSR" id="PIRSR637460-1"/>
    </source>
</evidence>
<dbReference type="Pfam" id="PF25275">
    <property type="entry name" value="Golvesin_C"/>
    <property type="match status" value="1"/>
</dbReference>
<dbReference type="PANTHER" id="PTHR37981">
    <property type="entry name" value="LIPASE 2"/>
    <property type="match status" value="1"/>
</dbReference>
<dbReference type="RefSeq" id="WP_148344462.1">
    <property type="nucleotide sequence ID" value="NZ_VSFG01000004.1"/>
</dbReference>
<feature type="active site" evidence="1">
    <location>
        <position position="1260"/>
    </location>
</feature>
<name>A0A5D0NKI3_9ACTN</name>
<gene>
    <name evidence="6" type="ORF">FXF69_22950</name>
</gene>
<feature type="domain" description="Golvesin/Xly CBD-like" evidence="5">
    <location>
        <begin position="872"/>
        <end position="948"/>
    </location>
</feature>
<feature type="disulfide bond" evidence="2">
    <location>
        <begin position="1111"/>
        <end position="1119"/>
    </location>
</feature>
<dbReference type="PANTHER" id="PTHR37981:SF1">
    <property type="entry name" value="SGNH HYDROLASE-TYPE ESTERASE DOMAIN-CONTAINING PROTEIN"/>
    <property type="match status" value="1"/>
</dbReference>
<proteinExistence type="predicted"/>
<dbReference type="InterPro" id="IPR033803">
    <property type="entry name" value="CBD-like_Golvesin-Xly"/>
</dbReference>
<feature type="disulfide bond" evidence="2">
    <location>
        <begin position="1015"/>
        <end position="1054"/>
    </location>
</feature>
<dbReference type="SUPFAM" id="SSF52266">
    <property type="entry name" value="SGNH hydrolase"/>
    <property type="match status" value="1"/>
</dbReference>
<feature type="chain" id="PRO_5039473149" evidence="4">
    <location>
        <begin position="33"/>
        <end position="1282"/>
    </location>
</feature>
<keyword evidence="7" id="KW-1185">Reference proteome</keyword>
<dbReference type="GO" id="GO:0004806">
    <property type="term" value="F:triacylglycerol lipase activity"/>
    <property type="evidence" value="ECO:0007669"/>
    <property type="project" value="TreeGrafter"/>
</dbReference>
<feature type="signal peptide" evidence="4">
    <location>
        <begin position="1"/>
        <end position="32"/>
    </location>
</feature>
<feature type="region of interest" description="Disordered" evidence="3">
    <location>
        <begin position="363"/>
        <end position="398"/>
    </location>
</feature>
<dbReference type="GO" id="GO:0019433">
    <property type="term" value="P:triglyceride catabolic process"/>
    <property type="evidence" value="ECO:0007669"/>
    <property type="project" value="TreeGrafter"/>
</dbReference>
<evidence type="ECO:0000256" key="4">
    <source>
        <dbReference type="SAM" id="SignalP"/>
    </source>
</evidence>
<dbReference type="InterPro" id="IPR037460">
    <property type="entry name" value="SEST-like"/>
</dbReference>
<feature type="disulfide bond" evidence="2">
    <location>
        <begin position="1178"/>
        <end position="1230"/>
    </location>
</feature>
<dbReference type="InterPro" id="IPR036514">
    <property type="entry name" value="SGNH_hydro_sf"/>
</dbReference>
<comment type="caution">
    <text evidence="6">The sequence shown here is derived from an EMBL/GenBank/DDBJ whole genome shotgun (WGS) entry which is preliminary data.</text>
</comment>
<feature type="active site" description="Nucleophile" evidence="1">
    <location>
        <position position="984"/>
    </location>
</feature>
<sequence>MGRSRWSACRRRRAAAALVPALALAIVYPAAAAASERAAPPRTGADLDDVLGDGWRRSGDRAWVTIGDGDGFHVLVADARDGYTWRTAATLSEPGFETDRWIGNACVTGSGERAVVVYAPRTFTNHARLATRGAFTAVVDLDSGAVTKLPVRTSLAHFNPGCGTGETTVLTQEGGEDLGRTRLLELDAARATTGRPIEVAGQLTSPVPTGDGIVAADRGMLVTVARDGTRRFLAKASSVPHRVRADADGGVVFLDHDGERAAARRVHDGKVTLLATGALTGLGITTAADGRVFITGSVDRLVPLPPAVARHAVDKDAVVSTRGRVVVPEPEQAAALPGPARAHPVRLSVKVLRTGRSLRDTVDPRMSVAPRAASGREPSPGLAAPGTARVAAGSPSDPVEAERTCSIARNDPRTQVYQPTPRQVEWAANYAVHGELPAQRSMFPLEPLKGGGRVPAQVLLGMLAQESNLWQASPAVMAGQTGNPLIGNYYGRQIYDNDKNNDWDVRWDKADCGYGMTQMTDGMRMVGRTKPGEVALPPAKQFAIATDYEANMAAGLQLLHRKWNELSDAGVTANGANPNRIESWFYAAWAYNSGFHAFDKRFEEDNNGAWGLGWLNNPANPHYAADRLPFGKEPWSLAHPQFWSYPEKVMGFAAYPVGGFEAPNKPVPGFRAAVWLSDSARNFVQPAAKFFCRADPPSANNDCRWGTKVTPNAPDVIGQPAGPCHHVDPAGRYDLKCWVHFPVGKNANGIGEWKDCRAQVNNQCGRELLRFYPKYGRQPNGTSYRPRCGVGTDAGLPEGALVVDDIPGDVPPASVSHCPRENAGTFALDFARGKDGTFPAKVDFHQIGGGYGAHFWFAHTWTGGPADRLRVTGTWRLNQPLHGWARVLVHMPDHGAHTQQATYRVDRGNGDVRKRVLLQRTEEHSWVPLGVFQFAGTPSVSLDNLTADNAKYRTNGDEDIAWDAIAFQPLAAKPAHQIVSLGDSYASGEGSGGAKGERFFRESDNNGGNRHENSCHRSKDGWPLLGRLSRFGDLPIRTMAELPAVNMDFHFLACSGATTANVLPSENGVTAPGMNREVSQMDRGFLDENTTLVSLALGGNDANFSGVIANCLLNVQMPCFDSVMEGDTEPLRTALPKRLRDVMRPSLVNVLRHIERLAPNAKIVLVGYSPMFEPDSDCHTGISKAETNWLNDMAVVMRQNQQAAVDAANEQGERVFFADPTSNFNGRRICSASPAINTLIFRKTPGDPPSPLKPSNQSFHPGVEGVRLLADAYSAKLRELGL</sequence>
<dbReference type="Proteomes" id="UP000323380">
    <property type="component" value="Unassembled WGS sequence"/>
</dbReference>
<keyword evidence="4" id="KW-0732">Signal</keyword>
<keyword evidence="6" id="KW-0378">Hydrolase</keyword>